<gene>
    <name evidence="4" type="ORF">OEV98_16000</name>
</gene>
<protein>
    <submittedName>
        <fullName evidence="4">DUF4179 domain-containing protein</fullName>
    </submittedName>
</protein>
<proteinExistence type="predicted"/>
<accession>A0AAE3IUW8</accession>
<keyword evidence="5" id="KW-1185">Reference proteome</keyword>
<comment type="caution">
    <text evidence="4">The sequence shown here is derived from an EMBL/GenBank/DDBJ whole genome shotgun (WGS) entry which is preliminary data.</text>
</comment>
<evidence type="ECO:0000259" key="2">
    <source>
        <dbReference type="Pfam" id="PF13786"/>
    </source>
</evidence>
<keyword evidence="1" id="KW-0812">Transmembrane</keyword>
<dbReference type="Pfam" id="PF13786">
    <property type="entry name" value="DUF4179"/>
    <property type="match status" value="1"/>
</dbReference>
<evidence type="ECO:0000313" key="4">
    <source>
        <dbReference type="EMBL" id="MCU9615038.1"/>
    </source>
</evidence>
<dbReference type="AlphaFoldDB" id="A0AAE3IUW8"/>
<feature type="domain" description="DUF4179" evidence="2">
    <location>
        <begin position="44"/>
        <end position="135"/>
    </location>
</feature>
<keyword evidence="1" id="KW-0472">Membrane</keyword>
<name>A0AAE3IUW8_9BACI</name>
<dbReference type="RefSeq" id="WP_263074357.1">
    <property type="nucleotide sequence ID" value="NZ_JAOUSF010000006.1"/>
</dbReference>
<keyword evidence="1" id="KW-1133">Transmembrane helix</keyword>
<dbReference type="InterPro" id="IPR025436">
    <property type="entry name" value="DUF4179"/>
</dbReference>
<dbReference type="Proteomes" id="UP001209318">
    <property type="component" value="Unassembled WGS sequence"/>
</dbReference>
<evidence type="ECO:0000259" key="3">
    <source>
        <dbReference type="Pfam" id="PF18705"/>
    </source>
</evidence>
<dbReference type="EMBL" id="JAOUSF010000006">
    <property type="protein sequence ID" value="MCU9615038.1"/>
    <property type="molecule type" value="Genomic_DNA"/>
</dbReference>
<dbReference type="Pfam" id="PF18705">
    <property type="entry name" value="DUF5643"/>
    <property type="match status" value="1"/>
</dbReference>
<organism evidence="4 5">
    <name type="scientific">Perspicuibacillus lycopersici</name>
    <dbReference type="NCBI Taxonomy" id="1325689"/>
    <lineage>
        <taxon>Bacteria</taxon>
        <taxon>Bacillati</taxon>
        <taxon>Bacillota</taxon>
        <taxon>Bacilli</taxon>
        <taxon>Bacillales</taxon>
        <taxon>Bacillaceae</taxon>
        <taxon>Perspicuibacillus</taxon>
    </lineage>
</organism>
<feature type="domain" description="DUF5643" evidence="3">
    <location>
        <begin position="227"/>
        <end position="336"/>
    </location>
</feature>
<reference evidence="4" key="1">
    <citation type="submission" date="2022-10" db="EMBL/GenBank/DDBJ databases">
        <title>Description of Fervidibacillus gen. nov. in the family Fervidibacillaceae fam. nov. with two species, Fervidibacillus albus sp. nov., and Fervidibacillus halotolerans sp. nov., isolated from tidal flat sediments.</title>
        <authorList>
            <person name="Kwon K.K."/>
            <person name="Yang S.-H."/>
        </authorList>
    </citation>
    <scope>NUCLEOTIDE SEQUENCE</scope>
    <source>
        <strain evidence="4">JCM 19140</strain>
    </source>
</reference>
<evidence type="ECO:0000256" key="1">
    <source>
        <dbReference type="SAM" id="Phobius"/>
    </source>
</evidence>
<dbReference type="InterPro" id="IPR040680">
    <property type="entry name" value="DUF5643"/>
</dbReference>
<evidence type="ECO:0000313" key="5">
    <source>
        <dbReference type="Proteomes" id="UP001209318"/>
    </source>
</evidence>
<sequence length="445" mass="50423">MGNKEEEQLTEAKNKFAEIPIPETIDNYIYAGIQKATNYRRKGRRTFYSAIAVAALLFFSVISIRISPVFASIVRQIPGFERLVSVIQGDKGLESAVANDYVQVVGKSQTKQGITFTVDEIIVDEQRLFIFYSITTEENYDSIIASKVEITNQDGEDIVGTLANGAHIDVVAGETVKGKMDVGFLDGVDIPDELNLNLSFQANEIDNKETWNIHFLVDKEKFSANKETFPLNKTVTVEGQKLTFQEVTIYPTRIAIHVKYDEANTKELFSFDDLVILNEDGEEWASVKNGVSGTTINANEEMLYLESNYFEKPEELYLQFSSIRALDKDQMEVVVDLTKEQLIKKPEELLSLSKVVKEKDIVRLTFSIKQTNAFDTNQFYEIFNNRYFDHDGNEYSLGGSSSYRSSELGFMTEISVKNVVNASPLYLEISDFPSRIEQKTTIKIK</sequence>
<feature type="transmembrane region" description="Helical" evidence="1">
    <location>
        <begin position="47"/>
        <end position="66"/>
    </location>
</feature>
<dbReference type="Gene3D" id="2.60.40.1630">
    <property type="entry name" value="bacillus anthracis domain"/>
    <property type="match status" value="1"/>
</dbReference>